<dbReference type="PANTHER" id="PTHR39179">
    <property type="entry name" value="SPORE COAT PROTEIN I"/>
    <property type="match status" value="1"/>
</dbReference>
<dbReference type="PANTHER" id="PTHR39179:SF2">
    <property type="entry name" value="ENDOSPORE COAT-ASSOCIATED PROTEIN YUTH"/>
    <property type="match status" value="1"/>
</dbReference>
<dbReference type="InterPro" id="IPR014254">
    <property type="entry name" value="Spore_coat_YutH"/>
</dbReference>
<dbReference type="RefSeq" id="WP_377933421.1">
    <property type="nucleotide sequence ID" value="NZ_JBHUMF010000013.1"/>
</dbReference>
<keyword evidence="2" id="KW-1185">Reference proteome</keyword>
<evidence type="ECO:0000313" key="1">
    <source>
        <dbReference type="EMBL" id="MFD2680188.1"/>
    </source>
</evidence>
<sequence>MSQEILTKYFGIHPERSFYDGEMDRYLVGELLYSIVPVTNLEQETLVELYNLTEHLSSAGDIYVSSFVPTSEEKFLVTERNEDFVVLKNNFIQASSQKKVGRKLSKLHYRGRLYQERVEKISRMGKWKQLWETRLAQLESAYLKVVEQHPGDEFERKFAESYPYYSALAENAIQYLVDTELDDEPKETDAGTVCHERFGSKTWGNEVWIHFPFQWVFDHCSRDLAEWVREKYFLKSNTFHHDLQEFLRSYQTITPLSSFSWRLLYARLLFPLHYFECIEEYYISQSDQQRKTMEEKLERHLKQSRHYERFLAEFYHLSEVPVKKLGIPVIDWLQ</sequence>
<proteinExistence type="predicted"/>
<dbReference type="GO" id="GO:0016301">
    <property type="term" value="F:kinase activity"/>
    <property type="evidence" value="ECO:0007669"/>
    <property type="project" value="UniProtKB-KW"/>
</dbReference>
<dbReference type="InterPro" id="IPR047175">
    <property type="entry name" value="CotS-like"/>
</dbReference>
<dbReference type="Gene3D" id="3.90.1200.10">
    <property type="match status" value="1"/>
</dbReference>
<keyword evidence="1" id="KW-0418">Kinase</keyword>
<name>A0ABW5RNA9_9BACI</name>
<evidence type="ECO:0000313" key="2">
    <source>
        <dbReference type="Proteomes" id="UP001597506"/>
    </source>
</evidence>
<comment type="caution">
    <text evidence="1">The sequence shown here is derived from an EMBL/GenBank/DDBJ whole genome shotgun (WGS) entry which is preliminary data.</text>
</comment>
<organism evidence="1 2">
    <name type="scientific">Bacillus seohaeanensis</name>
    <dbReference type="NCBI Taxonomy" id="284580"/>
    <lineage>
        <taxon>Bacteria</taxon>
        <taxon>Bacillati</taxon>
        <taxon>Bacillota</taxon>
        <taxon>Bacilli</taxon>
        <taxon>Bacillales</taxon>
        <taxon>Bacillaceae</taxon>
        <taxon>Bacillus</taxon>
    </lineage>
</organism>
<reference evidence="2" key="1">
    <citation type="journal article" date="2019" name="Int. J. Syst. Evol. Microbiol.">
        <title>The Global Catalogue of Microorganisms (GCM) 10K type strain sequencing project: providing services to taxonomists for standard genome sequencing and annotation.</title>
        <authorList>
            <consortium name="The Broad Institute Genomics Platform"/>
            <consortium name="The Broad Institute Genome Sequencing Center for Infectious Disease"/>
            <person name="Wu L."/>
            <person name="Ma J."/>
        </authorList>
    </citation>
    <scope>NUCLEOTIDE SEQUENCE [LARGE SCALE GENOMIC DNA]</scope>
    <source>
        <strain evidence="2">KCTC 3913</strain>
    </source>
</reference>
<dbReference type="EMBL" id="JBHUMF010000013">
    <property type="protein sequence ID" value="MFD2680188.1"/>
    <property type="molecule type" value="Genomic_DNA"/>
</dbReference>
<dbReference type="SUPFAM" id="SSF56112">
    <property type="entry name" value="Protein kinase-like (PK-like)"/>
    <property type="match status" value="1"/>
</dbReference>
<dbReference type="Proteomes" id="UP001597506">
    <property type="component" value="Unassembled WGS sequence"/>
</dbReference>
<dbReference type="NCBIfam" id="TIGR02905">
    <property type="entry name" value="spore_yutH"/>
    <property type="match status" value="1"/>
</dbReference>
<dbReference type="InterPro" id="IPR011009">
    <property type="entry name" value="Kinase-like_dom_sf"/>
</dbReference>
<gene>
    <name evidence="1" type="primary">yutH</name>
    <name evidence="1" type="ORF">ACFSUL_05415</name>
</gene>
<accession>A0ABW5RNA9</accession>
<protein>
    <submittedName>
        <fullName evidence="1">Spore coat putative kinase YutH</fullName>
    </submittedName>
</protein>
<keyword evidence="1" id="KW-0808">Transferase</keyword>